<evidence type="ECO:0000256" key="2">
    <source>
        <dbReference type="SAM" id="Coils"/>
    </source>
</evidence>
<dbReference type="PANTHER" id="PTHR30204">
    <property type="entry name" value="REDOX-CYCLING DRUG-SENSING TRANSCRIPTIONAL ACTIVATOR SOXR"/>
    <property type="match status" value="1"/>
</dbReference>
<dbReference type="SMART" id="SM00422">
    <property type="entry name" value="HTH_MERR"/>
    <property type="match status" value="1"/>
</dbReference>
<name>A0A2T0K3X7_9ACTN</name>
<evidence type="ECO:0000256" key="1">
    <source>
        <dbReference type="ARBA" id="ARBA00023125"/>
    </source>
</evidence>
<dbReference type="InterPro" id="IPR047057">
    <property type="entry name" value="MerR_fam"/>
</dbReference>
<organism evidence="4 5">
    <name type="scientific">Actinoplanes italicus</name>
    <dbReference type="NCBI Taxonomy" id="113567"/>
    <lineage>
        <taxon>Bacteria</taxon>
        <taxon>Bacillati</taxon>
        <taxon>Actinomycetota</taxon>
        <taxon>Actinomycetes</taxon>
        <taxon>Micromonosporales</taxon>
        <taxon>Micromonosporaceae</taxon>
        <taxon>Actinoplanes</taxon>
    </lineage>
</organism>
<gene>
    <name evidence="4" type="ORF">CLV67_11562</name>
</gene>
<dbReference type="PROSITE" id="PS50937">
    <property type="entry name" value="HTH_MERR_2"/>
    <property type="match status" value="1"/>
</dbReference>
<dbReference type="EMBL" id="PVMZ01000015">
    <property type="protein sequence ID" value="PRX17570.1"/>
    <property type="molecule type" value="Genomic_DNA"/>
</dbReference>
<dbReference type="InterPro" id="IPR000551">
    <property type="entry name" value="MerR-type_HTH_dom"/>
</dbReference>
<dbReference type="GO" id="GO:0003677">
    <property type="term" value="F:DNA binding"/>
    <property type="evidence" value="ECO:0007669"/>
    <property type="project" value="UniProtKB-KW"/>
</dbReference>
<accession>A0A2T0K3X7</accession>
<dbReference type="InterPro" id="IPR009061">
    <property type="entry name" value="DNA-bd_dom_put_sf"/>
</dbReference>
<dbReference type="RefSeq" id="WP_106324874.1">
    <property type="nucleotide sequence ID" value="NZ_BOMO01000141.1"/>
</dbReference>
<keyword evidence="1 4" id="KW-0238">DNA-binding</keyword>
<reference evidence="4 5" key="1">
    <citation type="submission" date="2018-03" db="EMBL/GenBank/DDBJ databases">
        <title>Genomic Encyclopedia of Archaeal and Bacterial Type Strains, Phase II (KMG-II): from individual species to whole genera.</title>
        <authorList>
            <person name="Goeker M."/>
        </authorList>
    </citation>
    <scope>NUCLEOTIDE SEQUENCE [LARGE SCALE GENOMIC DNA]</scope>
    <source>
        <strain evidence="4 5">DSM 43146</strain>
    </source>
</reference>
<proteinExistence type="predicted"/>
<keyword evidence="5" id="KW-1185">Reference proteome</keyword>
<dbReference type="PANTHER" id="PTHR30204:SF97">
    <property type="entry name" value="MERR FAMILY REGULATORY PROTEIN"/>
    <property type="match status" value="1"/>
</dbReference>
<feature type="domain" description="HTH merR-type" evidence="3">
    <location>
        <begin position="1"/>
        <end position="68"/>
    </location>
</feature>
<dbReference type="SUPFAM" id="SSF46955">
    <property type="entry name" value="Putative DNA-binding domain"/>
    <property type="match status" value="1"/>
</dbReference>
<dbReference type="PRINTS" id="PR00040">
    <property type="entry name" value="HTHMERR"/>
</dbReference>
<dbReference type="Pfam" id="PF13411">
    <property type="entry name" value="MerR_1"/>
    <property type="match status" value="1"/>
</dbReference>
<dbReference type="GO" id="GO:0003700">
    <property type="term" value="F:DNA-binding transcription factor activity"/>
    <property type="evidence" value="ECO:0007669"/>
    <property type="project" value="InterPro"/>
</dbReference>
<comment type="caution">
    <text evidence="4">The sequence shown here is derived from an EMBL/GenBank/DDBJ whole genome shotgun (WGS) entry which is preliminary data.</text>
</comment>
<dbReference type="OrthoDB" id="3824912at2"/>
<dbReference type="Gene3D" id="1.10.1660.10">
    <property type="match status" value="1"/>
</dbReference>
<dbReference type="AlphaFoldDB" id="A0A2T0K3X7"/>
<protein>
    <submittedName>
        <fullName evidence="4">DNA-binding transcriptional MerR regulator</fullName>
    </submittedName>
</protein>
<keyword evidence="2" id="KW-0175">Coiled coil</keyword>
<dbReference type="Proteomes" id="UP000239415">
    <property type="component" value="Unassembled WGS sequence"/>
</dbReference>
<evidence type="ECO:0000259" key="3">
    <source>
        <dbReference type="PROSITE" id="PS50937"/>
    </source>
</evidence>
<evidence type="ECO:0000313" key="4">
    <source>
        <dbReference type="EMBL" id="PRX17570.1"/>
    </source>
</evidence>
<feature type="coiled-coil region" evidence="2">
    <location>
        <begin position="80"/>
        <end position="107"/>
    </location>
</feature>
<sequence length="133" mass="14372">MRIGDLSAATGASARSLRYYEEQGLLSSDRGPGGQRRYPESATERVGLIRTLLAAGLSTSAIADVLPCVADEAIRTPWLSARLTEELRRIEAQMAELRRTHEILAGLVENYTIAVDDPPLAGELHGSAGDLRQ</sequence>
<evidence type="ECO:0000313" key="5">
    <source>
        <dbReference type="Proteomes" id="UP000239415"/>
    </source>
</evidence>